<feature type="transmembrane region" description="Helical" evidence="6">
    <location>
        <begin position="366"/>
        <end position="388"/>
    </location>
</feature>
<dbReference type="GO" id="GO:0016020">
    <property type="term" value="C:membrane"/>
    <property type="evidence" value="ECO:0007669"/>
    <property type="project" value="UniProtKB-SubCell"/>
</dbReference>
<feature type="transmembrane region" description="Helical" evidence="6">
    <location>
        <begin position="397"/>
        <end position="416"/>
    </location>
</feature>
<evidence type="ECO:0000256" key="1">
    <source>
        <dbReference type="ARBA" id="ARBA00004141"/>
    </source>
</evidence>
<reference evidence="7" key="1">
    <citation type="submission" date="2021-05" db="EMBL/GenBank/DDBJ databases">
        <authorList>
            <person name="Alioto T."/>
            <person name="Alioto T."/>
            <person name="Gomez Garrido J."/>
        </authorList>
    </citation>
    <scope>NUCLEOTIDE SEQUENCE</scope>
</reference>
<feature type="transmembrane region" description="Helical" evidence="6">
    <location>
        <begin position="485"/>
        <end position="509"/>
    </location>
</feature>
<evidence type="ECO:0000256" key="6">
    <source>
        <dbReference type="SAM" id="Phobius"/>
    </source>
</evidence>
<protein>
    <submittedName>
        <fullName evidence="7">Thymic stromal cotransporter homolog</fullName>
    </submittedName>
</protein>
<dbReference type="Gene3D" id="1.20.1250.20">
    <property type="entry name" value="MFS general substrate transporter like domains"/>
    <property type="match status" value="1"/>
</dbReference>
<accession>A0A8D8PZS2</accession>
<evidence type="ECO:0000256" key="2">
    <source>
        <dbReference type="ARBA" id="ARBA00022692"/>
    </source>
</evidence>
<name>A0A8D8PZS2_9HEMI</name>
<evidence type="ECO:0000256" key="4">
    <source>
        <dbReference type="ARBA" id="ARBA00023136"/>
    </source>
</evidence>
<evidence type="ECO:0000313" key="7">
    <source>
        <dbReference type="EMBL" id="CAG6620166.1"/>
    </source>
</evidence>
<keyword evidence="3 6" id="KW-1133">Transmembrane helix</keyword>
<feature type="transmembrane region" description="Helical" evidence="6">
    <location>
        <begin position="84"/>
        <end position="107"/>
    </location>
</feature>
<dbReference type="Pfam" id="PF07690">
    <property type="entry name" value="MFS_1"/>
    <property type="match status" value="1"/>
</dbReference>
<feature type="transmembrane region" description="Helical" evidence="6">
    <location>
        <begin position="54"/>
        <end position="72"/>
    </location>
</feature>
<dbReference type="GO" id="GO:0022857">
    <property type="term" value="F:transmembrane transporter activity"/>
    <property type="evidence" value="ECO:0007669"/>
    <property type="project" value="InterPro"/>
</dbReference>
<proteinExistence type="predicted"/>
<dbReference type="InterPro" id="IPR036259">
    <property type="entry name" value="MFS_trans_sf"/>
</dbReference>
<feature type="compositionally biased region" description="Polar residues" evidence="5">
    <location>
        <begin position="528"/>
        <end position="545"/>
    </location>
</feature>
<dbReference type="InterPro" id="IPR011701">
    <property type="entry name" value="MFS"/>
</dbReference>
<dbReference type="AlphaFoldDB" id="A0A8D8PZS2"/>
<feature type="transmembrane region" description="Helical" evidence="6">
    <location>
        <begin position="151"/>
        <end position="173"/>
    </location>
</feature>
<feature type="transmembrane region" description="Helical" evidence="6">
    <location>
        <begin position="330"/>
        <end position="354"/>
    </location>
</feature>
<evidence type="ECO:0000256" key="5">
    <source>
        <dbReference type="SAM" id="MobiDB-lite"/>
    </source>
</evidence>
<dbReference type="PANTHER" id="PTHR23507:SF1">
    <property type="entry name" value="FI18259P1-RELATED"/>
    <property type="match status" value="1"/>
</dbReference>
<dbReference type="PANTHER" id="PTHR23507">
    <property type="entry name" value="ZGC:174356"/>
    <property type="match status" value="1"/>
</dbReference>
<feature type="transmembrane region" description="Helical" evidence="6">
    <location>
        <begin position="179"/>
        <end position="199"/>
    </location>
</feature>
<feature type="transmembrane region" description="Helical" evidence="6">
    <location>
        <begin position="456"/>
        <end position="473"/>
    </location>
</feature>
<sequence>MKSIAVQNLNLEKACLVNLNYSQEVCRMIMKGQNISQYREAQKEGQELVAGMQIWNNFLLYFFPCVLLLFMGSYSDRHNCRKPFMLLPILGNIFMIIGLLISTYYFKEVSLNYVGLIEAIFPAITGSWIVFYMAVYTYISSRTTLKQRTFRIGLVSLANSVATPVGSAIAGVIVRECGYYGTFSFVGITYVLCFVYGYITIDELPVTNKQNCSDDALNNYSSEKVKPSQLNSNMVLVENAAGKGDVGADMYIQKIDTTIDLENNNTKVSSNGLPSGKVVTVKESSEGAGLCDRFSTFLGDFFNCENIKGTFRSLFHDSQFGNTPNRNVTIILMMISVIVIFGPISGEFAIIYLYTRFRFNWNEIDYSIFSTVNTFTHLFGTMFSVVIFTKWFKVDDTIVGVISVCSKIISGLIYAFASSPTIFYVGPFAALFSGTSFIAMRSIISKLTSAEELGKVMSAFMLFEAIAPMIYNPMYSALYKATLDIMPSCFFLLGEFLTLPAIFMFLWIYREDKKLKKAALSRDGAGGATSQKQGIDNPEFVQSTLDLGEGFKDR</sequence>
<evidence type="ECO:0000256" key="3">
    <source>
        <dbReference type="ARBA" id="ARBA00022989"/>
    </source>
</evidence>
<keyword evidence="4 6" id="KW-0472">Membrane</keyword>
<feature type="region of interest" description="Disordered" evidence="5">
    <location>
        <begin position="524"/>
        <end position="554"/>
    </location>
</feature>
<keyword evidence="2 6" id="KW-0812">Transmembrane</keyword>
<dbReference type="EMBL" id="HBUF01047131">
    <property type="protein sequence ID" value="CAG6620166.1"/>
    <property type="molecule type" value="Transcribed_RNA"/>
</dbReference>
<comment type="subcellular location">
    <subcellularLocation>
        <location evidence="1">Membrane</location>
        <topology evidence="1">Multi-pass membrane protein</topology>
    </subcellularLocation>
</comment>
<feature type="transmembrane region" description="Helical" evidence="6">
    <location>
        <begin position="422"/>
        <end position="444"/>
    </location>
</feature>
<organism evidence="7">
    <name type="scientific">Cacopsylla melanoneura</name>
    <dbReference type="NCBI Taxonomy" id="428564"/>
    <lineage>
        <taxon>Eukaryota</taxon>
        <taxon>Metazoa</taxon>
        <taxon>Ecdysozoa</taxon>
        <taxon>Arthropoda</taxon>
        <taxon>Hexapoda</taxon>
        <taxon>Insecta</taxon>
        <taxon>Pterygota</taxon>
        <taxon>Neoptera</taxon>
        <taxon>Paraneoptera</taxon>
        <taxon>Hemiptera</taxon>
        <taxon>Sternorrhyncha</taxon>
        <taxon>Psylloidea</taxon>
        <taxon>Psyllidae</taxon>
        <taxon>Psyllinae</taxon>
        <taxon>Cacopsylla</taxon>
    </lineage>
</organism>
<dbReference type="SUPFAM" id="SSF103473">
    <property type="entry name" value="MFS general substrate transporter"/>
    <property type="match status" value="1"/>
</dbReference>
<feature type="transmembrane region" description="Helical" evidence="6">
    <location>
        <begin position="119"/>
        <end position="139"/>
    </location>
</feature>